<dbReference type="Pfam" id="PF07813">
    <property type="entry name" value="LTXXQ"/>
    <property type="match status" value="1"/>
</dbReference>
<keyword evidence="1" id="KW-0732">Signal</keyword>
<evidence type="ECO:0000256" key="1">
    <source>
        <dbReference type="SAM" id="SignalP"/>
    </source>
</evidence>
<feature type="chain" id="PRO_5020524358" evidence="1">
    <location>
        <begin position="35"/>
        <end position="165"/>
    </location>
</feature>
<evidence type="ECO:0000313" key="2">
    <source>
        <dbReference type="EMBL" id="TCT08622.1"/>
    </source>
</evidence>
<feature type="signal peptide" evidence="1">
    <location>
        <begin position="1"/>
        <end position="34"/>
    </location>
</feature>
<evidence type="ECO:0000313" key="3">
    <source>
        <dbReference type="Proteomes" id="UP000295525"/>
    </source>
</evidence>
<dbReference type="GO" id="GO:0042597">
    <property type="term" value="C:periplasmic space"/>
    <property type="evidence" value="ECO:0007669"/>
    <property type="project" value="InterPro"/>
</dbReference>
<reference evidence="2 3" key="1">
    <citation type="submission" date="2019-03" db="EMBL/GenBank/DDBJ databases">
        <title>Genomic Encyclopedia of Type Strains, Phase IV (KMG-IV): sequencing the most valuable type-strain genomes for metagenomic binning, comparative biology and taxonomic classification.</title>
        <authorList>
            <person name="Goeker M."/>
        </authorList>
    </citation>
    <scope>NUCLEOTIDE SEQUENCE [LARGE SCALE GENOMIC DNA]</scope>
    <source>
        <strain evidence="2 3">DSM 24591</strain>
    </source>
</reference>
<keyword evidence="3" id="KW-1185">Reference proteome</keyword>
<dbReference type="AlphaFoldDB" id="A0A4R3M6D2"/>
<sequence>MKLSSKQPTYASMRLIAAAALAATLTFAPGAVFAATPASASGTVHAASETHQDRTEQRIANMHAKLKITAAQEDQWAKVAQIMRENAKTMDTLIQARDDHAKDMTAVDNLKSYGDITDAHADGIKKLTPAFAALYSSMSDSQKKDADTLFRHRDHKRGHKMSKAK</sequence>
<proteinExistence type="predicted"/>
<dbReference type="RefSeq" id="WP_243700848.1">
    <property type="nucleotide sequence ID" value="NZ_SMAJ01000005.1"/>
</dbReference>
<dbReference type="Proteomes" id="UP000295525">
    <property type="component" value="Unassembled WGS sequence"/>
</dbReference>
<protein>
    <submittedName>
        <fullName evidence="2">LTXXQ motif family protein</fullName>
    </submittedName>
</protein>
<accession>A0A4R3M6D2</accession>
<comment type="caution">
    <text evidence="2">The sequence shown here is derived from an EMBL/GenBank/DDBJ whole genome shotgun (WGS) entry which is preliminary data.</text>
</comment>
<organism evidence="2 3">
    <name type="scientific">Paralcaligenes ureilyticus</name>
    <dbReference type="NCBI Taxonomy" id="627131"/>
    <lineage>
        <taxon>Bacteria</taxon>
        <taxon>Pseudomonadati</taxon>
        <taxon>Pseudomonadota</taxon>
        <taxon>Betaproteobacteria</taxon>
        <taxon>Burkholderiales</taxon>
        <taxon>Alcaligenaceae</taxon>
        <taxon>Paralcaligenes</taxon>
    </lineage>
</organism>
<name>A0A4R3M6D2_9BURK</name>
<dbReference type="EMBL" id="SMAJ01000005">
    <property type="protein sequence ID" value="TCT08622.1"/>
    <property type="molecule type" value="Genomic_DNA"/>
</dbReference>
<dbReference type="InterPro" id="IPR012899">
    <property type="entry name" value="LTXXQ"/>
</dbReference>
<gene>
    <name evidence="2" type="ORF">EDC26_105174</name>
</gene>